<feature type="domain" description="Bulb-type lectin" evidence="3">
    <location>
        <begin position="6"/>
        <end position="63"/>
    </location>
</feature>
<keyword evidence="5" id="KW-1185">Reference proteome</keyword>
<evidence type="ECO:0000256" key="1">
    <source>
        <dbReference type="ARBA" id="ARBA00022729"/>
    </source>
</evidence>
<dbReference type="SUPFAM" id="SSF51110">
    <property type="entry name" value="alpha-D-mannose-specific plant lectins"/>
    <property type="match status" value="1"/>
</dbReference>
<dbReference type="Proteomes" id="UP001552299">
    <property type="component" value="Unassembled WGS sequence"/>
</dbReference>
<dbReference type="AlphaFoldDB" id="A0ABD0UTW7"/>
<dbReference type="Pfam" id="PF01453">
    <property type="entry name" value="B_lectin"/>
    <property type="match status" value="1"/>
</dbReference>
<name>A0ABD0UTW7_DENTH</name>
<reference evidence="4 5" key="1">
    <citation type="journal article" date="2024" name="Plant Biotechnol. J.">
        <title>Dendrobium thyrsiflorum genome and its molecular insights into genes involved in important horticultural traits.</title>
        <authorList>
            <person name="Chen B."/>
            <person name="Wang J.Y."/>
            <person name="Zheng P.J."/>
            <person name="Li K.L."/>
            <person name="Liang Y.M."/>
            <person name="Chen X.F."/>
            <person name="Zhang C."/>
            <person name="Zhao X."/>
            <person name="He X."/>
            <person name="Zhang G.Q."/>
            <person name="Liu Z.J."/>
            <person name="Xu Q."/>
        </authorList>
    </citation>
    <scope>NUCLEOTIDE SEQUENCE [LARGE SCALE GENOMIC DNA]</scope>
    <source>
        <strain evidence="4">GZMU011</strain>
    </source>
</reference>
<proteinExistence type="predicted"/>
<gene>
    <name evidence="4" type="ORF">M5K25_013404</name>
</gene>
<dbReference type="InterPro" id="IPR051343">
    <property type="entry name" value="G-type_lectin_kinases/EP1-like"/>
</dbReference>
<evidence type="ECO:0000256" key="2">
    <source>
        <dbReference type="SAM" id="MobiDB-lite"/>
    </source>
</evidence>
<evidence type="ECO:0000313" key="4">
    <source>
        <dbReference type="EMBL" id="KAL0915935.1"/>
    </source>
</evidence>
<organism evidence="4 5">
    <name type="scientific">Dendrobium thyrsiflorum</name>
    <name type="common">Pinecone-like raceme dendrobium</name>
    <name type="synonym">Orchid</name>
    <dbReference type="NCBI Taxonomy" id="117978"/>
    <lineage>
        <taxon>Eukaryota</taxon>
        <taxon>Viridiplantae</taxon>
        <taxon>Streptophyta</taxon>
        <taxon>Embryophyta</taxon>
        <taxon>Tracheophyta</taxon>
        <taxon>Spermatophyta</taxon>
        <taxon>Magnoliopsida</taxon>
        <taxon>Liliopsida</taxon>
        <taxon>Asparagales</taxon>
        <taxon>Orchidaceae</taxon>
        <taxon>Epidendroideae</taxon>
        <taxon>Malaxideae</taxon>
        <taxon>Dendrobiinae</taxon>
        <taxon>Dendrobium</taxon>
    </lineage>
</organism>
<evidence type="ECO:0000313" key="5">
    <source>
        <dbReference type="Proteomes" id="UP001552299"/>
    </source>
</evidence>
<dbReference type="InterPro" id="IPR036426">
    <property type="entry name" value="Bulb-type_lectin_dom_sf"/>
</dbReference>
<accession>A0ABD0UTW7</accession>
<dbReference type="GO" id="GO:0051707">
    <property type="term" value="P:response to other organism"/>
    <property type="evidence" value="ECO:0007669"/>
    <property type="project" value="UniProtKB-ARBA"/>
</dbReference>
<sequence length="96" mass="10546">MQHRQHLSLRDPSGTEVWNPGAPEASYAAMLDTGNFVLAASNSSVLWNNFSDPIDTILPAQILSPGTEIVAKLSDDDFSNGRWRPRLLPISRSKVV</sequence>
<dbReference type="PANTHER" id="PTHR47976:SF108">
    <property type="entry name" value="G-TYPE LECTIN S-RECEPTOR-LIKE SERINE_THREONINE-PROTEIN KINASE LECRK1"/>
    <property type="match status" value="1"/>
</dbReference>
<keyword evidence="1" id="KW-0732">Signal</keyword>
<dbReference type="EMBL" id="JANQDX010000011">
    <property type="protein sequence ID" value="KAL0915935.1"/>
    <property type="molecule type" value="Genomic_DNA"/>
</dbReference>
<comment type="caution">
    <text evidence="4">The sequence shown here is derived from an EMBL/GenBank/DDBJ whole genome shotgun (WGS) entry which is preliminary data.</text>
</comment>
<dbReference type="Gene3D" id="2.90.10.10">
    <property type="entry name" value="Bulb-type lectin domain"/>
    <property type="match status" value="1"/>
</dbReference>
<dbReference type="InterPro" id="IPR001480">
    <property type="entry name" value="Bulb-type_lectin_dom"/>
</dbReference>
<dbReference type="PANTHER" id="PTHR47976">
    <property type="entry name" value="G-TYPE LECTIN S-RECEPTOR-LIKE SERINE/THREONINE-PROTEIN KINASE SD2-5"/>
    <property type="match status" value="1"/>
</dbReference>
<protein>
    <recommendedName>
        <fullName evidence="3">Bulb-type lectin domain-containing protein</fullName>
    </recommendedName>
</protein>
<feature type="region of interest" description="Disordered" evidence="2">
    <location>
        <begin position="1"/>
        <end position="21"/>
    </location>
</feature>
<evidence type="ECO:0000259" key="3">
    <source>
        <dbReference type="Pfam" id="PF01453"/>
    </source>
</evidence>